<dbReference type="KEGG" id="eus:EUTSA_v10005212mg"/>
<dbReference type="EMBL" id="KI517748">
    <property type="protein sequence ID" value="ESQ32397.1"/>
    <property type="molecule type" value="Genomic_DNA"/>
</dbReference>
<keyword evidence="3" id="KW-1185">Reference proteome</keyword>
<gene>
    <name evidence="2" type="ORF">EUTSA_v10005212mg</name>
</gene>
<evidence type="ECO:0000313" key="3">
    <source>
        <dbReference type="Proteomes" id="UP000030689"/>
    </source>
</evidence>
<dbReference type="STRING" id="72664.V4KQX3"/>
<reference evidence="2 3" key="1">
    <citation type="journal article" date="2013" name="Front. Plant Sci.">
        <title>The Reference Genome of the Halophytic Plant Eutrema salsugineum.</title>
        <authorList>
            <person name="Yang R."/>
            <person name="Jarvis D.E."/>
            <person name="Chen H."/>
            <person name="Beilstein M.A."/>
            <person name="Grimwood J."/>
            <person name="Jenkins J."/>
            <person name="Shu S."/>
            <person name="Prochnik S."/>
            <person name="Xin M."/>
            <person name="Ma C."/>
            <person name="Schmutz J."/>
            <person name="Wing R.A."/>
            <person name="Mitchell-Olds T."/>
            <person name="Schumaker K.S."/>
            <person name="Wang X."/>
        </authorList>
    </citation>
    <scope>NUCLEOTIDE SEQUENCE [LARGE SCALE GENOMIC DNA]</scope>
</reference>
<dbReference type="OMA" id="KPPNISY"/>
<evidence type="ECO:0008006" key="4">
    <source>
        <dbReference type="Google" id="ProtNLM"/>
    </source>
</evidence>
<dbReference type="Gramene" id="ESQ32397">
    <property type="protein sequence ID" value="ESQ32397"/>
    <property type="gene ID" value="EUTSA_v10005212mg"/>
</dbReference>
<dbReference type="AlphaFoldDB" id="V4KQX3"/>
<proteinExistence type="predicted"/>
<name>V4KQX3_EUTSA</name>
<protein>
    <recommendedName>
        <fullName evidence="4">Knottin scorpion toxin-like domain-containing protein</fullName>
    </recommendedName>
</protein>
<feature type="chain" id="PRO_5004720892" description="Knottin scorpion toxin-like domain-containing protein" evidence="1">
    <location>
        <begin position="27"/>
        <end position="82"/>
    </location>
</feature>
<keyword evidence="1" id="KW-0732">Signal</keyword>
<organism evidence="2 3">
    <name type="scientific">Eutrema salsugineum</name>
    <name type="common">Saltwater cress</name>
    <name type="synonym">Sisymbrium salsugineum</name>
    <dbReference type="NCBI Taxonomy" id="72664"/>
    <lineage>
        <taxon>Eukaryota</taxon>
        <taxon>Viridiplantae</taxon>
        <taxon>Streptophyta</taxon>
        <taxon>Embryophyta</taxon>
        <taxon>Tracheophyta</taxon>
        <taxon>Spermatophyta</taxon>
        <taxon>Magnoliopsida</taxon>
        <taxon>eudicotyledons</taxon>
        <taxon>Gunneridae</taxon>
        <taxon>Pentapetalae</taxon>
        <taxon>rosids</taxon>
        <taxon>malvids</taxon>
        <taxon>Brassicales</taxon>
        <taxon>Brassicaceae</taxon>
        <taxon>Eutremeae</taxon>
        <taxon>Eutrema</taxon>
    </lineage>
</organism>
<evidence type="ECO:0000313" key="2">
    <source>
        <dbReference type="EMBL" id="ESQ32397.1"/>
    </source>
</evidence>
<evidence type="ECO:0000256" key="1">
    <source>
        <dbReference type="SAM" id="SignalP"/>
    </source>
</evidence>
<dbReference type="Proteomes" id="UP000030689">
    <property type="component" value="Unassembled WGS sequence"/>
</dbReference>
<accession>V4KQX3</accession>
<sequence>MDSRRFPYAFIAVSIIIMLLITGSEARSEIYDPKCPGICSPGIVPDCNKLCVGLGFPAGGYCKKLTCCCKPKSSKPPNISYP</sequence>
<feature type="signal peptide" evidence="1">
    <location>
        <begin position="1"/>
        <end position="26"/>
    </location>
</feature>